<dbReference type="InParanoid" id="A0A6L2Q3T3"/>
<name>A0A6L2Q3T3_COPFO</name>
<accession>A0A6L2Q3T3</accession>
<evidence type="ECO:0000313" key="1">
    <source>
        <dbReference type="EMBL" id="GFG39386.1"/>
    </source>
</evidence>
<organism evidence="1 2">
    <name type="scientific">Coptotermes formosanus</name>
    <name type="common">Formosan subterranean termite</name>
    <dbReference type="NCBI Taxonomy" id="36987"/>
    <lineage>
        <taxon>Eukaryota</taxon>
        <taxon>Metazoa</taxon>
        <taxon>Ecdysozoa</taxon>
        <taxon>Arthropoda</taxon>
        <taxon>Hexapoda</taxon>
        <taxon>Insecta</taxon>
        <taxon>Pterygota</taxon>
        <taxon>Neoptera</taxon>
        <taxon>Polyneoptera</taxon>
        <taxon>Dictyoptera</taxon>
        <taxon>Blattodea</taxon>
        <taxon>Blattoidea</taxon>
        <taxon>Termitoidae</taxon>
        <taxon>Rhinotermitidae</taxon>
        <taxon>Coptotermes</taxon>
    </lineage>
</organism>
<keyword evidence="2" id="KW-1185">Reference proteome</keyword>
<dbReference type="AlphaFoldDB" id="A0A6L2Q3T3"/>
<gene>
    <name evidence="1" type="ORF">Cfor_08335</name>
</gene>
<reference evidence="2" key="1">
    <citation type="submission" date="2020-01" db="EMBL/GenBank/DDBJ databases">
        <title>Draft genome sequence of the Termite Coptotermes fromosanus.</title>
        <authorList>
            <person name="Itakura S."/>
            <person name="Yosikawa Y."/>
            <person name="Umezawa K."/>
        </authorList>
    </citation>
    <scope>NUCLEOTIDE SEQUENCE [LARGE SCALE GENOMIC DNA]</scope>
</reference>
<proteinExistence type="predicted"/>
<sequence length="72" mass="8666">MTNGTLQSTQQEELRYHRVSAHWLPRYLTTQHNKYFSKLLFSHLQRFKESNEFLESIVTDDKLAHHFTSLTK</sequence>
<dbReference type="Proteomes" id="UP000502823">
    <property type="component" value="Unassembled WGS sequence"/>
</dbReference>
<evidence type="ECO:0000313" key="2">
    <source>
        <dbReference type="Proteomes" id="UP000502823"/>
    </source>
</evidence>
<comment type="caution">
    <text evidence="1">The sequence shown here is derived from an EMBL/GenBank/DDBJ whole genome shotgun (WGS) entry which is preliminary data.</text>
</comment>
<dbReference type="EMBL" id="BLKM01000900">
    <property type="protein sequence ID" value="GFG39386.1"/>
    <property type="molecule type" value="Genomic_DNA"/>
</dbReference>
<protein>
    <submittedName>
        <fullName evidence="1">Uncharacterized protein</fullName>
    </submittedName>
</protein>